<organism evidence="1 2">
    <name type="scientific">Chrysochromulina tobinii</name>
    <dbReference type="NCBI Taxonomy" id="1460289"/>
    <lineage>
        <taxon>Eukaryota</taxon>
        <taxon>Haptista</taxon>
        <taxon>Haptophyta</taxon>
        <taxon>Prymnesiophyceae</taxon>
        <taxon>Prymnesiales</taxon>
        <taxon>Chrysochromulinaceae</taxon>
        <taxon>Chrysochromulina</taxon>
    </lineage>
</organism>
<comment type="caution">
    <text evidence="1">The sequence shown here is derived from an EMBL/GenBank/DDBJ whole genome shotgun (WGS) entry which is preliminary data.</text>
</comment>
<name>A0A0M0JZE6_9EUKA</name>
<accession>A0A0M0JZE6</accession>
<reference evidence="2" key="1">
    <citation type="journal article" date="2015" name="PLoS Genet.">
        <title>Genome Sequence and Transcriptome Analyses of Chrysochromulina tobin: Metabolic Tools for Enhanced Algal Fitness in the Prominent Order Prymnesiales (Haptophyceae).</title>
        <authorList>
            <person name="Hovde B.T."/>
            <person name="Deodato C.R."/>
            <person name="Hunsperger H.M."/>
            <person name="Ryken S.A."/>
            <person name="Yost W."/>
            <person name="Jha R.K."/>
            <person name="Patterson J."/>
            <person name="Monnat R.J. Jr."/>
            <person name="Barlow S.B."/>
            <person name="Starkenburg S.R."/>
            <person name="Cattolico R.A."/>
        </authorList>
    </citation>
    <scope>NUCLEOTIDE SEQUENCE</scope>
    <source>
        <strain evidence="2">CCMP291</strain>
    </source>
</reference>
<dbReference type="Proteomes" id="UP000037460">
    <property type="component" value="Unassembled WGS sequence"/>
</dbReference>
<evidence type="ECO:0000313" key="2">
    <source>
        <dbReference type="Proteomes" id="UP000037460"/>
    </source>
</evidence>
<evidence type="ECO:0000313" key="1">
    <source>
        <dbReference type="EMBL" id="KOO31488.1"/>
    </source>
</evidence>
<keyword evidence="2" id="KW-1185">Reference proteome</keyword>
<dbReference type="EMBL" id="JWZX01002005">
    <property type="protein sequence ID" value="KOO31488.1"/>
    <property type="molecule type" value="Genomic_DNA"/>
</dbReference>
<sequence>MSCTLSQSGGAKDFVRSVILFNTWEEPPMGVEQEAPPERIIDADDEPFIKLRIEADIAALEWVKMAQENGAISLKENVIALGMEVQLARLIKARDTKDMVAGRECYKLVEKPLPARDVSTPVDANVELDARMKAHSAMQQTGSGEMEQMD</sequence>
<proteinExistence type="predicted"/>
<dbReference type="AlphaFoldDB" id="A0A0M0JZE6"/>
<protein>
    <submittedName>
        <fullName evidence="1">Uncharacterized protein</fullName>
    </submittedName>
</protein>
<gene>
    <name evidence="1" type="ORF">Ctob_013430</name>
</gene>